<accession>A0A9K3CVU6</accession>
<evidence type="ECO:0000313" key="2">
    <source>
        <dbReference type="EMBL" id="GIQ83345.1"/>
    </source>
</evidence>
<evidence type="ECO:0000313" key="3">
    <source>
        <dbReference type="Proteomes" id="UP000265618"/>
    </source>
</evidence>
<protein>
    <submittedName>
        <fullName evidence="2">Uncharacterized protein</fullName>
    </submittedName>
</protein>
<feature type="non-terminal residue" evidence="2">
    <location>
        <position position="1"/>
    </location>
</feature>
<name>A0A9K3CVU6_9EUKA</name>
<keyword evidence="3" id="KW-1185">Reference proteome</keyword>
<sequence length="381" mass="42906">CLDDVSGGQWVPSGSKGTVIACQSCPKDACSVEYTVDASSGECVMTKYHTRLSREGDRLMNTHKRGCRIQYGHECSIRFHYMDRPATLDGCTLICTLSPNTTLWSDAKRCLFYHVTHAVDTHKWEIVAIQPPELHGCAANMDMRRVARLWGEVYMELQTETSARHPTSERFVVALSLDTLGWREVTESCYKVEALLALDDHLHVFYIRWISDIDHSAGIRGTKSRERVLFHTIYTPETDKWTDPVEVPYLGAHICVVHNAIHLYTTPPAPGDWTVYTTATGWKPIRSTGCMRDHNLLNKCPMALGRHALVPESGRVLDTVSGELCHWKHNQGPLNRRPFQFYDSSALTTGNGHTLYRIEVDPPGSSGENPYSSLDSQQPFN</sequence>
<feature type="compositionally biased region" description="Polar residues" evidence="1">
    <location>
        <begin position="366"/>
        <end position="381"/>
    </location>
</feature>
<proteinExistence type="predicted"/>
<organism evidence="2 3">
    <name type="scientific">Kipferlia bialata</name>
    <dbReference type="NCBI Taxonomy" id="797122"/>
    <lineage>
        <taxon>Eukaryota</taxon>
        <taxon>Metamonada</taxon>
        <taxon>Carpediemonas-like organisms</taxon>
        <taxon>Kipferlia</taxon>
    </lineage>
</organism>
<dbReference type="AlphaFoldDB" id="A0A9K3CVU6"/>
<feature type="region of interest" description="Disordered" evidence="1">
    <location>
        <begin position="358"/>
        <end position="381"/>
    </location>
</feature>
<evidence type="ECO:0000256" key="1">
    <source>
        <dbReference type="SAM" id="MobiDB-lite"/>
    </source>
</evidence>
<gene>
    <name evidence="2" type="ORF">KIPB_004650</name>
</gene>
<comment type="caution">
    <text evidence="2">The sequence shown here is derived from an EMBL/GenBank/DDBJ whole genome shotgun (WGS) entry which is preliminary data.</text>
</comment>
<dbReference type="EMBL" id="BDIP01001012">
    <property type="protein sequence ID" value="GIQ83345.1"/>
    <property type="molecule type" value="Genomic_DNA"/>
</dbReference>
<dbReference type="Proteomes" id="UP000265618">
    <property type="component" value="Unassembled WGS sequence"/>
</dbReference>
<reference evidence="2 3" key="1">
    <citation type="journal article" date="2018" name="PLoS ONE">
        <title>The draft genome of Kipferlia bialata reveals reductive genome evolution in fornicate parasites.</title>
        <authorList>
            <person name="Tanifuji G."/>
            <person name="Takabayashi S."/>
            <person name="Kume K."/>
            <person name="Takagi M."/>
            <person name="Nakayama T."/>
            <person name="Kamikawa R."/>
            <person name="Inagaki Y."/>
            <person name="Hashimoto T."/>
        </authorList>
    </citation>
    <scope>NUCLEOTIDE SEQUENCE [LARGE SCALE GENOMIC DNA]</scope>
    <source>
        <strain evidence="2">NY0173</strain>
    </source>
</reference>